<organism evidence="2 3">
    <name type="scientific">Rugosimonospora africana</name>
    <dbReference type="NCBI Taxonomy" id="556532"/>
    <lineage>
        <taxon>Bacteria</taxon>
        <taxon>Bacillati</taxon>
        <taxon>Actinomycetota</taxon>
        <taxon>Actinomycetes</taxon>
        <taxon>Micromonosporales</taxon>
        <taxon>Micromonosporaceae</taxon>
        <taxon>Rugosimonospora</taxon>
    </lineage>
</organism>
<evidence type="ECO:0000313" key="3">
    <source>
        <dbReference type="Proteomes" id="UP000642748"/>
    </source>
</evidence>
<feature type="transmembrane region" description="Helical" evidence="1">
    <location>
        <begin position="345"/>
        <end position="376"/>
    </location>
</feature>
<dbReference type="EMBL" id="BONZ01000036">
    <property type="protein sequence ID" value="GIH15621.1"/>
    <property type="molecule type" value="Genomic_DNA"/>
</dbReference>
<name>A0A8J3QVM6_9ACTN</name>
<feature type="transmembrane region" description="Helical" evidence="1">
    <location>
        <begin position="83"/>
        <end position="103"/>
    </location>
</feature>
<evidence type="ECO:0000313" key="2">
    <source>
        <dbReference type="EMBL" id="GIH15621.1"/>
    </source>
</evidence>
<gene>
    <name evidence="2" type="ORF">Raf01_37930</name>
</gene>
<keyword evidence="1" id="KW-1133">Transmembrane helix</keyword>
<keyword evidence="3" id="KW-1185">Reference proteome</keyword>
<reference evidence="2" key="1">
    <citation type="submission" date="2021-01" db="EMBL/GenBank/DDBJ databases">
        <title>Whole genome shotgun sequence of Rugosimonospora africana NBRC 104875.</title>
        <authorList>
            <person name="Komaki H."/>
            <person name="Tamura T."/>
        </authorList>
    </citation>
    <scope>NUCLEOTIDE SEQUENCE</scope>
    <source>
        <strain evidence="2">NBRC 104875</strain>
    </source>
</reference>
<comment type="caution">
    <text evidence="2">The sequence shown here is derived from an EMBL/GenBank/DDBJ whole genome shotgun (WGS) entry which is preliminary data.</text>
</comment>
<keyword evidence="1" id="KW-0812">Transmembrane</keyword>
<dbReference type="InterPro" id="IPR010640">
    <property type="entry name" value="Low_temperature_requirement_A"/>
</dbReference>
<accession>A0A8J3QVM6</accession>
<dbReference type="PANTHER" id="PTHR36840:SF1">
    <property type="entry name" value="BLL5714 PROTEIN"/>
    <property type="match status" value="1"/>
</dbReference>
<sequence>MSTGQLPRILRKQDTPGSPLFVELFFDLVYIFFFTRLSQSLQHQVSLRDTAQTAVLLLAGWWVWVLTAWLTDLFDAQLPLIRGLVIVVMVGTLVMAAVIPKAFGEQGLLFVLAYFGIHVARDAVLIPGTRVNRDIQARSVRVFFWLLVTAVPWLLGAFLHGPVRLLLWAVAVLTDFLSAMFGWPTPRLGRTDLKSSIFLGGHLSERHRQIVIVAFGELVLTAGFGLGDHRIDVEEGFVFLLAFGSAVLLFQLYYQQIRRLIPPASAGYANQVATGTFTSYWHLVMVAGVVGVSVTDRILAADPHASTPVSSALIAAGGPAVFLIGSCLFDRVVTGRVPWTRWVPVLVLLALVPALLTMPLILVAVTTYGVLLLTLITEALASRRRGTVEPRSGS</sequence>
<dbReference type="RefSeq" id="WP_203919249.1">
    <property type="nucleotide sequence ID" value="NZ_BONZ01000036.1"/>
</dbReference>
<feature type="transmembrane region" description="Helical" evidence="1">
    <location>
        <begin position="50"/>
        <end position="71"/>
    </location>
</feature>
<evidence type="ECO:0000256" key="1">
    <source>
        <dbReference type="SAM" id="Phobius"/>
    </source>
</evidence>
<dbReference type="PANTHER" id="PTHR36840">
    <property type="entry name" value="BLL5714 PROTEIN"/>
    <property type="match status" value="1"/>
</dbReference>
<protein>
    <submittedName>
        <fullName evidence="2">Membrane protein</fullName>
    </submittedName>
</protein>
<dbReference type="Proteomes" id="UP000642748">
    <property type="component" value="Unassembled WGS sequence"/>
</dbReference>
<feature type="transmembrane region" description="Helical" evidence="1">
    <location>
        <begin position="20"/>
        <end position="38"/>
    </location>
</feature>
<feature type="transmembrane region" description="Helical" evidence="1">
    <location>
        <begin position="109"/>
        <end position="128"/>
    </location>
</feature>
<keyword evidence="1" id="KW-0472">Membrane</keyword>
<feature type="transmembrane region" description="Helical" evidence="1">
    <location>
        <begin position="236"/>
        <end position="254"/>
    </location>
</feature>
<dbReference type="Pfam" id="PF06772">
    <property type="entry name" value="LtrA"/>
    <property type="match status" value="1"/>
</dbReference>
<proteinExistence type="predicted"/>
<dbReference type="AlphaFoldDB" id="A0A8J3QVM6"/>
<feature type="transmembrane region" description="Helical" evidence="1">
    <location>
        <begin position="312"/>
        <end position="333"/>
    </location>
</feature>
<feature type="transmembrane region" description="Helical" evidence="1">
    <location>
        <begin position="165"/>
        <end position="184"/>
    </location>
</feature>
<feature type="transmembrane region" description="Helical" evidence="1">
    <location>
        <begin position="280"/>
        <end position="300"/>
    </location>
</feature>
<feature type="transmembrane region" description="Helical" evidence="1">
    <location>
        <begin position="140"/>
        <end position="159"/>
    </location>
</feature>